<gene>
    <name evidence="1" type="ORF">MC7420_6768</name>
</gene>
<keyword evidence="2" id="KW-1185">Reference proteome</keyword>
<name>B4VWG3_9CYAN</name>
<dbReference type="Proteomes" id="UP000003835">
    <property type="component" value="Unassembled WGS sequence"/>
</dbReference>
<reference evidence="1 2" key="1">
    <citation type="submission" date="2008-07" db="EMBL/GenBank/DDBJ databases">
        <authorList>
            <person name="Tandeau de Marsac N."/>
            <person name="Ferriera S."/>
            <person name="Johnson J."/>
            <person name="Kravitz S."/>
            <person name="Beeson K."/>
            <person name="Sutton G."/>
            <person name="Rogers Y.-H."/>
            <person name="Friedman R."/>
            <person name="Frazier M."/>
            <person name="Venter J.C."/>
        </authorList>
    </citation>
    <scope>NUCLEOTIDE SEQUENCE [LARGE SCALE GENOMIC DNA]</scope>
    <source>
        <strain evidence="1 2">PCC 7420</strain>
    </source>
</reference>
<organism evidence="1 2">
    <name type="scientific">Coleofasciculus chthonoplastes PCC 7420</name>
    <dbReference type="NCBI Taxonomy" id="118168"/>
    <lineage>
        <taxon>Bacteria</taxon>
        <taxon>Bacillati</taxon>
        <taxon>Cyanobacteriota</taxon>
        <taxon>Cyanophyceae</taxon>
        <taxon>Coleofasciculales</taxon>
        <taxon>Coleofasciculaceae</taxon>
        <taxon>Coleofasciculus</taxon>
    </lineage>
</organism>
<evidence type="ECO:0000313" key="2">
    <source>
        <dbReference type="Proteomes" id="UP000003835"/>
    </source>
</evidence>
<dbReference type="HOGENOM" id="CLU_3042304_0_0_3"/>
<protein>
    <submittedName>
        <fullName evidence="1">Uncharacterized protein</fullName>
    </submittedName>
</protein>
<accession>B4VWG3</accession>
<evidence type="ECO:0000313" key="1">
    <source>
        <dbReference type="EMBL" id="EDX73720.1"/>
    </source>
</evidence>
<dbReference type="EMBL" id="DS989856">
    <property type="protein sequence ID" value="EDX73720.1"/>
    <property type="molecule type" value="Genomic_DNA"/>
</dbReference>
<proteinExistence type="predicted"/>
<dbReference type="AlphaFoldDB" id="B4VWG3"/>
<sequence>MESLCSLCRVGKSYKIQNAYRIVRCSYPPQQYFKLITSKARYEYNLKELGVRES</sequence>